<evidence type="ECO:0000313" key="1">
    <source>
        <dbReference type="EMBL" id="MXV14778.1"/>
    </source>
</evidence>
<dbReference type="AlphaFoldDB" id="A0A7K1XVF1"/>
<reference evidence="1 2" key="1">
    <citation type="submission" date="2019-11" db="EMBL/GenBank/DDBJ databases">
        <title>Pedobacter sp. HMF7056 Genome sequencing and assembly.</title>
        <authorList>
            <person name="Kang H."/>
            <person name="Kim H."/>
            <person name="Joh K."/>
        </authorList>
    </citation>
    <scope>NUCLEOTIDE SEQUENCE [LARGE SCALE GENOMIC DNA]</scope>
    <source>
        <strain evidence="1 2">HMF7056</strain>
    </source>
</reference>
<gene>
    <name evidence="1" type="ORF">GS398_05675</name>
</gene>
<keyword evidence="2" id="KW-1185">Reference proteome</keyword>
<accession>A0A7K1XVF1</accession>
<dbReference type="EMBL" id="WVHS01000001">
    <property type="protein sequence ID" value="MXV14778.1"/>
    <property type="molecule type" value="Genomic_DNA"/>
</dbReference>
<dbReference type="SUPFAM" id="SSF49464">
    <property type="entry name" value="Carboxypeptidase regulatory domain-like"/>
    <property type="match status" value="1"/>
</dbReference>
<dbReference type="Pfam" id="PF13715">
    <property type="entry name" value="CarbopepD_reg_2"/>
    <property type="match status" value="1"/>
</dbReference>
<dbReference type="InterPro" id="IPR008969">
    <property type="entry name" value="CarboxyPept-like_regulatory"/>
</dbReference>
<evidence type="ECO:0008006" key="3">
    <source>
        <dbReference type="Google" id="ProtNLM"/>
    </source>
</evidence>
<proteinExistence type="predicted"/>
<protein>
    <recommendedName>
        <fullName evidence="3">Carboxypeptidase-like regulatory domain-containing protein</fullName>
    </recommendedName>
</protein>
<evidence type="ECO:0000313" key="2">
    <source>
        <dbReference type="Proteomes" id="UP000451233"/>
    </source>
</evidence>
<comment type="caution">
    <text evidence="1">The sequence shown here is derived from an EMBL/GenBank/DDBJ whole genome shotgun (WGS) entry which is preliminary data.</text>
</comment>
<dbReference type="Proteomes" id="UP000451233">
    <property type="component" value="Unassembled WGS sequence"/>
</dbReference>
<name>A0A7K1XVF1_9SPHI</name>
<sequence length="244" mass="27801">MLFLTAVVSRGFAQEQQVQGIVFDKDTKQRITRVYIYNTRTHKGYYNNTKGEFTFPAQRGDTLVAALQGYAIDTTTVKAQTTLLVYLKRTSILLKEIGIKDTLESPAERLARNKEDYGSTLKKGDPGNLLNVGGNGGIGAGLSIDALWSLFSREGKNARFLQKIIERDYREAMIDYRYTRMLVAKTTGLKTPKLEDFMQQYRPAYYFIVEANDYALINFIRQSYQSYLRNPAAYRLPALTPVKK</sequence>
<organism evidence="1 2">
    <name type="scientific">Hufsiella ginkgonis</name>
    <dbReference type="NCBI Taxonomy" id="2695274"/>
    <lineage>
        <taxon>Bacteria</taxon>
        <taxon>Pseudomonadati</taxon>
        <taxon>Bacteroidota</taxon>
        <taxon>Sphingobacteriia</taxon>
        <taxon>Sphingobacteriales</taxon>
        <taxon>Sphingobacteriaceae</taxon>
        <taxon>Hufsiella</taxon>
    </lineage>
</organism>